<dbReference type="EMBL" id="QTJU01000001">
    <property type="protein sequence ID" value="RFM30487.1"/>
    <property type="molecule type" value="Genomic_DNA"/>
</dbReference>
<name>A0A3E1NRG3_9BACT</name>
<accession>A0A3E1NRG3</accession>
<dbReference type="AlphaFoldDB" id="A0A3E1NRG3"/>
<evidence type="ECO:0000313" key="2">
    <source>
        <dbReference type="EMBL" id="RFM30487.1"/>
    </source>
</evidence>
<dbReference type="Gene3D" id="2.120.10.80">
    <property type="entry name" value="Kelch-type beta propeller"/>
    <property type="match status" value="2"/>
</dbReference>
<gene>
    <name evidence="2" type="ORF">DXN05_05900</name>
</gene>
<dbReference type="PANTHER" id="PTHR45632">
    <property type="entry name" value="LD33804P"/>
    <property type="match status" value="1"/>
</dbReference>
<comment type="caution">
    <text evidence="2">The sequence shown here is derived from an EMBL/GenBank/DDBJ whole genome shotgun (WGS) entry which is preliminary data.</text>
</comment>
<feature type="chain" id="PRO_5017707275" evidence="1">
    <location>
        <begin position="21"/>
        <end position="353"/>
    </location>
</feature>
<sequence length="353" mass="38059">MIRMKKSLVVLSTAAITLMAVSCSKSSGDSDETTGNWVSRSAFDGKPRGFAATFNIGDVVYVGTGFNYAELNGAIAYRDFWRYQPNIGQWELMAAVPGYGRSGAVGFSASGKGYIGLGNDSLSHAMNDFYQYDPTGNTWTAIAPFPATDGRYQAVAFGIKDTGYVGTGSNPGGSYRDFYKYDANANSWTQIESCPGDKRSGSSAFISADTAGYVVAGANTGSNALNTDFAYYKPADGHWHSLRPIFNKSSDSYDDDYSDIKRTQAAIFVIGSNAYLSTGAQTPGGTPFTKTWLYDIKNDQWTRRTPFEKQARTGAIGFSFSGRGFIGLGSASSSQQLDDIVEFQPNVTEDTND</sequence>
<keyword evidence="3" id="KW-1185">Reference proteome</keyword>
<organism evidence="2 3">
    <name type="scientific">Deminuibacter soli</name>
    <dbReference type="NCBI Taxonomy" id="2291815"/>
    <lineage>
        <taxon>Bacteria</taxon>
        <taxon>Pseudomonadati</taxon>
        <taxon>Bacteroidota</taxon>
        <taxon>Chitinophagia</taxon>
        <taxon>Chitinophagales</taxon>
        <taxon>Chitinophagaceae</taxon>
        <taxon>Deminuibacter</taxon>
    </lineage>
</organism>
<evidence type="ECO:0000313" key="3">
    <source>
        <dbReference type="Proteomes" id="UP000261284"/>
    </source>
</evidence>
<dbReference type="Proteomes" id="UP000261284">
    <property type="component" value="Unassembled WGS sequence"/>
</dbReference>
<feature type="signal peptide" evidence="1">
    <location>
        <begin position="1"/>
        <end position="20"/>
    </location>
</feature>
<reference evidence="2 3" key="1">
    <citation type="submission" date="2018-08" db="EMBL/GenBank/DDBJ databases">
        <title>Chitinophagaceae sp. K23C18032701, a novel bacterium isolated from forest soil.</title>
        <authorList>
            <person name="Wang C."/>
        </authorList>
    </citation>
    <scope>NUCLEOTIDE SEQUENCE [LARGE SCALE GENOMIC DNA]</scope>
    <source>
        <strain evidence="2 3">K23C18032701</strain>
    </source>
</reference>
<protein>
    <submittedName>
        <fullName evidence="2">Galactose oxidase</fullName>
    </submittedName>
</protein>
<proteinExistence type="predicted"/>
<dbReference type="SUPFAM" id="SSF117281">
    <property type="entry name" value="Kelch motif"/>
    <property type="match status" value="2"/>
</dbReference>
<dbReference type="PROSITE" id="PS51257">
    <property type="entry name" value="PROKAR_LIPOPROTEIN"/>
    <property type="match status" value="1"/>
</dbReference>
<keyword evidence="1" id="KW-0732">Signal</keyword>
<dbReference type="InterPro" id="IPR015915">
    <property type="entry name" value="Kelch-typ_b-propeller"/>
</dbReference>
<evidence type="ECO:0000256" key="1">
    <source>
        <dbReference type="SAM" id="SignalP"/>
    </source>
</evidence>